<dbReference type="GO" id="GO:0015871">
    <property type="term" value="P:choline transport"/>
    <property type="evidence" value="ECO:0007669"/>
    <property type="project" value="TreeGrafter"/>
</dbReference>
<protein>
    <submittedName>
        <fullName evidence="7">Substrate-binding region of ABC-type glycine betaine transport system</fullName>
    </submittedName>
</protein>
<keyword evidence="4 5" id="KW-0472">Membrane</keyword>
<keyword evidence="8" id="KW-1185">Reference proteome</keyword>
<reference evidence="7 8" key="1">
    <citation type="submission" date="2010-07" db="EMBL/GenBank/DDBJ databases">
        <title>The complete genome of Methanosalsum zhilinae DSM 4017.</title>
        <authorList>
            <consortium name="US DOE Joint Genome Institute (JGI-PGF)"/>
            <person name="Lucas S."/>
            <person name="Copeland A."/>
            <person name="Lapidus A."/>
            <person name="Glavina del Rio T."/>
            <person name="Dalin E."/>
            <person name="Tice H."/>
            <person name="Bruce D."/>
            <person name="Goodwin L."/>
            <person name="Pitluck S."/>
            <person name="Kyrpides N."/>
            <person name="Mavromatis K."/>
            <person name="Ovchinnikova G."/>
            <person name="Daligault H."/>
            <person name="Detter J.C."/>
            <person name="Han C."/>
            <person name="Tapia R."/>
            <person name="Larimer F."/>
            <person name="Land M."/>
            <person name="Hauser L."/>
            <person name="Markowitz V."/>
            <person name="Cheng J.-F."/>
            <person name="Hugenholtz P."/>
            <person name="Woyke T."/>
            <person name="Wu D."/>
            <person name="Spring S."/>
            <person name="Schueler E."/>
            <person name="Brambilla E."/>
            <person name="Klenk H.-P."/>
            <person name="Eisen J.A."/>
        </authorList>
    </citation>
    <scope>NUCLEOTIDE SEQUENCE [LARGE SCALE GENOMIC DNA]</scope>
    <source>
        <strain evidence="8">DSM 4017 / NBRC 107636 / OCM 62 / WeN5</strain>
    </source>
</reference>
<organism evidence="7 8">
    <name type="scientific">Methanosalsum zhilinae (strain DSM 4017 / NBRC 107636 / OCM 62 / WeN5)</name>
    <name type="common">Methanohalophilus zhilinae</name>
    <dbReference type="NCBI Taxonomy" id="679901"/>
    <lineage>
        <taxon>Archaea</taxon>
        <taxon>Methanobacteriati</taxon>
        <taxon>Methanobacteriota</taxon>
        <taxon>Stenosarchaea group</taxon>
        <taxon>Methanomicrobia</taxon>
        <taxon>Methanosarcinales</taxon>
        <taxon>Methanosarcinaceae</taxon>
        <taxon>Methanosalsum</taxon>
    </lineage>
</organism>
<dbReference type="AlphaFoldDB" id="F7XN28"/>
<dbReference type="Proteomes" id="UP000006622">
    <property type="component" value="Chromosome"/>
</dbReference>
<evidence type="ECO:0000256" key="3">
    <source>
        <dbReference type="ARBA" id="ARBA00022475"/>
    </source>
</evidence>
<dbReference type="STRING" id="679901.Mzhil_1286"/>
<feature type="transmembrane region" description="Helical" evidence="5">
    <location>
        <begin position="334"/>
        <end position="357"/>
    </location>
</feature>
<comment type="subcellular location">
    <subcellularLocation>
        <location evidence="1">Cell membrane</location>
    </subcellularLocation>
</comment>
<keyword evidence="3" id="KW-1003">Cell membrane</keyword>
<name>F7XN28_METZD</name>
<dbReference type="EMBL" id="CP002101">
    <property type="protein sequence ID" value="AEH61140.1"/>
    <property type="molecule type" value="Genomic_DNA"/>
</dbReference>
<evidence type="ECO:0000256" key="2">
    <source>
        <dbReference type="ARBA" id="ARBA00022448"/>
    </source>
</evidence>
<dbReference type="InterPro" id="IPR007210">
    <property type="entry name" value="ABC_Gly_betaine_transp_sub-bd"/>
</dbReference>
<evidence type="ECO:0000256" key="4">
    <source>
        <dbReference type="ARBA" id="ARBA00023136"/>
    </source>
</evidence>
<dbReference type="GO" id="GO:0031460">
    <property type="term" value="P:glycine betaine transport"/>
    <property type="evidence" value="ECO:0007669"/>
    <property type="project" value="TreeGrafter"/>
</dbReference>
<keyword evidence="2" id="KW-0813">Transport</keyword>
<dbReference type="Gene3D" id="3.40.190.10">
    <property type="entry name" value="Periplasmic binding protein-like II"/>
    <property type="match status" value="1"/>
</dbReference>
<dbReference type="KEGG" id="mzh:Mzhil_1286"/>
<evidence type="ECO:0000256" key="5">
    <source>
        <dbReference type="SAM" id="Phobius"/>
    </source>
</evidence>
<evidence type="ECO:0000256" key="1">
    <source>
        <dbReference type="ARBA" id="ARBA00004236"/>
    </source>
</evidence>
<dbReference type="HOGENOM" id="CLU_435240_0_0_2"/>
<dbReference type="GO" id="GO:0015226">
    <property type="term" value="F:carnitine transmembrane transporter activity"/>
    <property type="evidence" value="ECO:0007669"/>
    <property type="project" value="TreeGrafter"/>
</dbReference>
<dbReference type="CDD" id="cd13639">
    <property type="entry name" value="PBP2_OpuAC_like"/>
    <property type="match status" value="1"/>
</dbReference>
<dbReference type="GO" id="GO:0005275">
    <property type="term" value="F:amine transmembrane transporter activity"/>
    <property type="evidence" value="ECO:0007669"/>
    <property type="project" value="TreeGrafter"/>
</dbReference>
<gene>
    <name evidence="7" type="ordered locus">Mzhil_1286</name>
</gene>
<feature type="domain" description="ABC-type glycine betaine transport system substrate-binding" evidence="6">
    <location>
        <begin position="379"/>
        <end position="619"/>
    </location>
</feature>
<dbReference type="Pfam" id="PF04069">
    <property type="entry name" value="OpuAC"/>
    <property type="match status" value="1"/>
</dbReference>
<sequence>MTDIDIKRGYEILTDNSLRLGIRITNNTNSVINKVQVLLDYNDSLFQLIGERFQSVDSIPPTVPRTLEFILKPIGCVHKEYIEATITYRDQEWKKHILTMEPKEIHCVCPFLRAKPMSTSKFLEIFSTGTSVDKGLNIDGIGIDKIRSMFMETCNNRLYQVAERNIEDGKILYLSSESIGEKATYLLTVLIKENSGITQVMLRAVSDKEHGLHGFVNEIITEIQHLISTQNSAKEIGHIKNEQVINIIDSVVQRSNFETRDNKKNINVEESIIQSSSFTGLPSKSNFSGMEDISLHMDKPVKNEDNINALSSQKEYANYSSKRGLSLKDSGKSIIPYIGAIGLILVSSIVFISFMGFEPVSDVDVSSNLMAQEKDMSATIGYVTWDGEVASTNVMKQVLEQAGYDVEIIAVDAGPLYQGLAQGQFDFTTSAWLPHTHGHYMDQYGDNFVEVSTNLEGCKIGLVVPQYVTIDSIEEMNDVVDEFDGRIVGIEPGAGIMTATENAIDVYDLEYELVASSSAGMAAELRTAVANDEWVVVTGWSPHWKFDRWELKYLEDPELVYGEEEYVATLARAGLQEDKPELYDIISRFYWTQDDIQSVMMDIEEGMAPEDAAAKWVRENSHKVNRWI</sequence>
<dbReference type="GO" id="GO:0043190">
    <property type="term" value="C:ATP-binding cassette (ABC) transporter complex"/>
    <property type="evidence" value="ECO:0007669"/>
    <property type="project" value="InterPro"/>
</dbReference>
<evidence type="ECO:0000313" key="8">
    <source>
        <dbReference type="Proteomes" id="UP000006622"/>
    </source>
</evidence>
<evidence type="ECO:0000259" key="6">
    <source>
        <dbReference type="Pfam" id="PF04069"/>
    </source>
</evidence>
<evidence type="ECO:0000313" key="7">
    <source>
        <dbReference type="EMBL" id="AEH61140.1"/>
    </source>
</evidence>
<dbReference type="PANTHER" id="PTHR47737">
    <property type="entry name" value="GLYCINE BETAINE/PROLINE BETAINE TRANSPORT SYSTEM PERMEASE PROTEIN PROW"/>
    <property type="match status" value="1"/>
</dbReference>
<proteinExistence type="predicted"/>
<keyword evidence="5" id="KW-0812">Transmembrane</keyword>
<accession>F7XN28</accession>
<keyword evidence="5" id="KW-1133">Transmembrane helix</keyword>
<dbReference type="PANTHER" id="PTHR47737:SF1">
    <property type="entry name" value="GLYCINE BETAINE_PROLINE BETAINE TRANSPORT SYSTEM PERMEASE PROTEIN PROW"/>
    <property type="match status" value="1"/>
</dbReference>
<dbReference type="Gene3D" id="3.40.190.100">
    <property type="entry name" value="Glycine betaine-binding periplasmic protein, domain 2"/>
    <property type="match status" value="1"/>
</dbReference>
<dbReference type="SUPFAM" id="SSF53850">
    <property type="entry name" value="Periplasmic binding protein-like II"/>
    <property type="match status" value="1"/>
</dbReference>